<evidence type="ECO:0000256" key="1">
    <source>
        <dbReference type="ARBA" id="ARBA00004328"/>
    </source>
</evidence>
<dbReference type="Gene3D" id="3.30.2400.10">
    <property type="entry name" value="Major capsid protein gp5"/>
    <property type="match status" value="1"/>
</dbReference>
<gene>
    <name evidence="4" type="ORF">IQ35_02040</name>
</gene>
<dbReference type="InterPro" id="IPR024455">
    <property type="entry name" value="Phage_capsid"/>
</dbReference>
<evidence type="ECO:0000259" key="3">
    <source>
        <dbReference type="Pfam" id="PF05065"/>
    </source>
</evidence>
<dbReference type="EMBL" id="VLKK01000006">
    <property type="protein sequence ID" value="TWH93830.1"/>
    <property type="molecule type" value="Genomic_DNA"/>
</dbReference>
<dbReference type="AlphaFoldDB" id="A0A562KEI9"/>
<feature type="region of interest" description="Disordered" evidence="2">
    <location>
        <begin position="57"/>
        <end position="83"/>
    </location>
</feature>
<comment type="subcellular location">
    <subcellularLocation>
        <location evidence="1">Virion</location>
    </subcellularLocation>
</comment>
<dbReference type="RefSeq" id="WP_145073147.1">
    <property type="nucleotide sequence ID" value="NZ_JACIIY010000004.1"/>
</dbReference>
<dbReference type="Pfam" id="PF05065">
    <property type="entry name" value="Phage_capsid"/>
    <property type="match status" value="1"/>
</dbReference>
<evidence type="ECO:0000256" key="2">
    <source>
        <dbReference type="SAM" id="MobiDB-lite"/>
    </source>
</evidence>
<dbReference type="NCBIfam" id="TIGR01554">
    <property type="entry name" value="major_cap_HK97"/>
    <property type="match status" value="1"/>
</dbReference>
<evidence type="ECO:0000313" key="4">
    <source>
        <dbReference type="EMBL" id="TWH93830.1"/>
    </source>
</evidence>
<feature type="domain" description="Phage capsid-like C-terminal" evidence="3">
    <location>
        <begin position="134"/>
        <end position="414"/>
    </location>
</feature>
<accession>A0A562KEI9</accession>
<dbReference type="Gene3D" id="3.30.2320.10">
    <property type="entry name" value="hypothetical protein PF0899 domain"/>
    <property type="match status" value="1"/>
</dbReference>
<reference evidence="4 5" key="1">
    <citation type="journal article" date="2015" name="Stand. Genomic Sci.">
        <title>Genomic Encyclopedia of Bacterial and Archaeal Type Strains, Phase III: the genomes of soil and plant-associated and newly described type strains.</title>
        <authorList>
            <person name="Whitman W.B."/>
            <person name="Woyke T."/>
            <person name="Klenk H.P."/>
            <person name="Zhou Y."/>
            <person name="Lilburn T.G."/>
            <person name="Beck B.J."/>
            <person name="De Vos P."/>
            <person name="Vandamme P."/>
            <person name="Eisen J.A."/>
            <person name="Garrity G."/>
            <person name="Hugenholtz P."/>
            <person name="Kyrpides N.C."/>
        </authorList>
    </citation>
    <scope>NUCLEOTIDE SEQUENCE [LARGE SCALE GENOMIC DNA]</scope>
    <source>
        <strain evidence="4 5">CGMCC 1.7748</strain>
    </source>
</reference>
<dbReference type="SUPFAM" id="SSF56563">
    <property type="entry name" value="Major capsid protein gp5"/>
    <property type="match status" value="1"/>
</dbReference>
<evidence type="ECO:0000313" key="5">
    <source>
        <dbReference type="Proteomes" id="UP000316624"/>
    </source>
</evidence>
<protein>
    <submittedName>
        <fullName evidence="4">HK97 family phage major capsid protein</fullName>
    </submittedName>
</protein>
<name>A0A562KEI9_SPHWJ</name>
<dbReference type="InterPro" id="IPR054612">
    <property type="entry name" value="Phage_capsid-like_C"/>
</dbReference>
<sequence length="419" mass="45155">MTTELHDKRGRLVTQAREALDEIKANTDESRTAELEARHDMIMADFDKVEVEIAREERTAAAEARADEARARQRPHPKDSEARGVDEVEAVEYRTAFAKAICGPLEDLTQEERAVLAKGRAEFRAQTAGTTTAGGFTVPTELSNQIIKSMLAWGPMYDGSVVTEMVTASGNPIKIPTTDDTAVPAVKHTEATALTDDGGSDVTFGQKSLDAYAYDTEFIRWSWELDTDSIFNMEALLGSLLGERLGRIANRELTIGDGTGDPNGIVTASTLGVTTASATAIIADELIDLVHSVDPAYRTGPKVGFMFNDSTLKLIRKLKDGAGNYLWQMGDVRAGVPGSLLGYNYHVNQAIGSVPGAAAAARVAVFGDFGKYFVRKVGAPVIGVMRERFWPDLGIAGLIRFDGELGDTAAVKHLITKAS</sequence>
<comment type="caution">
    <text evidence="4">The sequence shown here is derived from an EMBL/GenBank/DDBJ whole genome shotgun (WGS) entry which is preliminary data.</text>
</comment>
<dbReference type="Proteomes" id="UP000316624">
    <property type="component" value="Unassembled WGS sequence"/>
</dbReference>
<keyword evidence="5" id="KW-1185">Reference proteome</keyword>
<organism evidence="4 5">
    <name type="scientific">Sphingobium wenxiniae (strain DSM 21828 / CGMCC 1.7748 / JZ-1)</name>
    <dbReference type="NCBI Taxonomy" id="595605"/>
    <lineage>
        <taxon>Bacteria</taxon>
        <taxon>Pseudomonadati</taxon>
        <taxon>Pseudomonadota</taxon>
        <taxon>Alphaproteobacteria</taxon>
        <taxon>Sphingomonadales</taxon>
        <taxon>Sphingomonadaceae</taxon>
        <taxon>Sphingobium</taxon>
    </lineage>
</organism>
<proteinExistence type="predicted"/>